<reference evidence="2 3" key="1">
    <citation type="submission" date="2019-04" db="EMBL/GenBank/DDBJ databases">
        <authorList>
            <person name="Hwang J.C."/>
        </authorList>
    </citation>
    <scope>NUCLEOTIDE SEQUENCE [LARGE SCALE GENOMIC DNA]</scope>
    <source>
        <strain evidence="2 3">IMCC35002</strain>
    </source>
</reference>
<dbReference type="EMBL" id="SWCJ01000012">
    <property type="protein sequence ID" value="TKB53307.1"/>
    <property type="molecule type" value="Genomic_DNA"/>
</dbReference>
<dbReference type="AlphaFoldDB" id="A0A4U1BLX4"/>
<protein>
    <submittedName>
        <fullName evidence="2">Uncharacterized protein</fullName>
    </submittedName>
</protein>
<evidence type="ECO:0000256" key="1">
    <source>
        <dbReference type="SAM" id="Coils"/>
    </source>
</evidence>
<feature type="coiled-coil region" evidence="1">
    <location>
        <begin position="190"/>
        <end position="229"/>
    </location>
</feature>
<accession>A0A4U1BLX4</accession>
<dbReference type="Proteomes" id="UP000305675">
    <property type="component" value="Unassembled WGS sequence"/>
</dbReference>
<comment type="caution">
    <text evidence="2">The sequence shown here is derived from an EMBL/GenBank/DDBJ whole genome shotgun (WGS) entry which is preliminary data.</text>
</comment>
<name>A0A4U1BLX4_9GAMM</name>
<evidence type="ECO:0000313" key="3">
    <source>
        <dbReference type="Proteomes" id="UP000305675"/>
    </source>
</evidence>
<dbReference type="OrthoDB" id="8019720at2"/>
<keyword evidence="1" id="KW-0175">Coiled coil</keyword>
<sequence>MSNKAEFILSAKDMSGSAFSSMNRNLNDLDRQSLNTSSSLSKLDLGFASLGSSIAAGAAAIAAAIPMMSQYGREISLSAQMANMGTDEFQQWAYATDTVGIRMDKLADISKDVTDKLGDYIATGGGEFADFFEKVAPLVGVTADELARLSGPEALQAIKNAMDDANVSASEQVFYFEAIANDASLLIPILADNGREVRKLQAEFDELNLAVTEEELEKLNRMASDLSRVWTAAKNTAAVAVSAQEEELEGFADKAVASFSAASQSFRAWQDLAEEDSFIGRMWDIAANGLLDSRVMKEYGEQVGLDAKEAGETAAFEFNAGFLAKALNPSINIPTGGDDVQVPYAPKVGPAPLSDQELKEQQQLLAQLEASMDRAALMGLDATQRIVVGYDQQMQKLDEYAAEHPLLIAKINEARDEITQHYYAALEAEAKKRQESQQDELESYRRTHMSQTELLQVALDERVAKLDEFRANDLINEVEYTNEKLKAEQDYNDALAKLQEKRVEDNRSYLEQMRDELKKSTDGFDAVWDQSLDRLASGFGEVAQTAVFDSDNIGDAFAGMFEGMARSMVGFFAEWAAQRMLLWVLEQTLGKATATGYVAQVAGQGAAQTQLWAINAASSVAAIPYVGAFMAPGAALAAEAAGGAMTAAATAAAASSLVGMAHDGIDRVPQEGTWLLNTNERVLNQQSADQMDSIAQYVQQQILLPPPAQSIVQPQISSGDNVTIQALDSKSFNEFASRNNRTFAKQTARARRNQAKKPL</sequence>
<keyword evidence="3" id="KW-1185">Reference proteome</keyword>
<proteinExistence type="predicted"/>
<organism evidence="2 3">
    <name type="scientific">Ferrimonas aestuarii</name>
    <dbReference type="NCBI Taxonomy" id="2569539"/>
    <lineage>
        <taxon>Bacteria</taxon>
        <taxon>Pseudomonadati</taxon>
        <taxon>Pseudomonadota</taxon>
        <taxon>Gammaproteobacteria</taxon>
        <taxon>Alteromonadales</taxon>
        <taxon>Ferrimonadaceae</taxon>
        <taxon>Ferrimonas</taxon>
    </lineage>
</organism>
<evidence type="ECO:0000313" key="2">
    <source>
        <dbReference type="EMBL" id="TKB53307.1"/>
    </source>
</evidence>
<gene>
    <name evidence="2" type="ORF">FCL42_14655</name>
</gene>
<dbReference type="RefSeq" id="WP_136864174.1">
    <property type="nucleotide sequence ID" value="NZ_SWCJ01000012.1"/>
</dbReference>